<comment type="caution">
    <text evidence="3">The sequence shown here is derived from an EMBL/GenBank/DDBJ whole genome shotgun (WGS) entry which is preliminary data.</text>
</comment>
<dbReference type="OMA" id="YSYYRFP"/>
<dbReference type="PANTHER" id="PTHR48070">
    <property type="entry name" value="ESTERASE OVCA2"/>
    <property type="match status" value="1"/>
</dbReference>
<dbReference type="InterPro" id="IPR050593">
    <property type="entry name" value="LovG"/>
</dbReference>
<accession>K0T6F7</accession>
<feature type="domain" description="Serine hydrolase" evidence="2">
    <location>
        <begin position="4"/>
        <end position="187"/>
    </location>
</feature>
<dbReference type="Proteomes" id="UP000266841">
    <property type="component" value="Unassembled WGS sequence"/>
</dbReference>
<dbReference type="OrthoDB" id="414698at2759"/>
<evidence type="ECO:0000313" key="4">
    <source>
        <dbReference type="Proteomes" id="UP000266841"/>
    </source>
</evidence>
<dbReference type="InterPro" id="IPR005645">
    <property type="entry name" value="FSH-like_dom"/>
</dbReference>
<dbReference type="GO" id="GO:0016787">
    <property type="term" value="F:hydrolase activity"/>
    <property type="evidence" value="ECO:0007669"/>
    <property type="project" value="UniProtKB-KW"/>
</dbReference>
<keyword evidence="1" id="KW-0378">Hydrolase</keyword>
<proteinExistence type="predicted"/>
<reference evidence="3 4" key="1">
    <citation type="journal article" date="2012" name="Genome Biol.">
        <title>Genome and low-iron response of an oceanic diatom adapted to chronic iron limitation.</title>
        <authorList>
            <person name="Lommer M."/>
            <person name="Specht M."/>
            <person name="Roy A.S."/>
            <person name="Kraemer L."/>
            <person name="Andreson R."/>
            <person name="Gutowska M.A."/>
            <person name="Wolf J."/>
            <person name="Bergner S.V."/>
            <person name="Schilhabel M.B."/>
            <person name="Klostermeier U.C."/>
            <person name="Beiko R.G."/>
            <person name="Rosenstiel P."/>
            <person name="Hippler M."/>
            <person name="Laroche J."/>
        </authorList>
    </citation>
    <scope>NUCLEOTIDE SEQUENCE [LARGE SCALE GENOMIC DNA]</scope>
    <source>
        <strain evidence="3 4">CCMP1005</strain>
    </source>
</reference>
<organism evidence="3 4">
    <name type="scientific">Thalassiosira oceanica</name>
    <name type="common">Marine diatom</name>
    <dbReference type="NCBI Taxonomy" id="159749"/>
    <lineage>
        <taxon>Eukaryota</taxon>
        <taxon>Sar</taxon>
        <taxon>Stramenopiles</taxon>
        <taxon>Ochrophyta</taxon>
        <taxon>Bacillariophyta</taxon>
        <taxon>Coscinodiscophyceae</taxon>
        <taxon>Thalassiosirophycidae</taxon>
        <taxon>Thalassiosirales</taxon>
        <taxon>Thalassiosiraceae</taxon>
        <taxon>Thalassiosira</taxon>
    </lineage>
</organism>
<gene>
    <name evidence="3" type="ORF">THAOC_09875</name>
</gene>
<keyword evidence="4" id="KW-1185">Reference proteome</keyword>
<dbReference type="GO" id="GO:0005634">
    <property type="term" value="C:nucleus"/>
    <property type="evidence" value="ECO:0007669"/>
    <property type="project" value="TreeGrafter"/>
</dbReference>
<dbReference type="Pfam" id="PF03959">
    <property type="entry name" value="FSH1"/>
    <property type="match status" value="1"/>
</dbReference>
<dbReference type="InterPro" id="IPR029058">
    <property type="entry name" value="AB_hydrolase_fold"/>
</dbReference>
<protein>
    <recommendedName>
        <fullName evidence="2">Serine hydrolase domain-containing protein</fullName>
    </recommendedName>
</protein>
<evidence type="ECO:0000256" key="1">
    <source>
        <dbReference type="ARBA" id="ARBA00022801"/>
    </source>
</evidence>
<dbReference type="GO" id="GO:0005737">
    <property type="term" value="C:cytoplasm"/>
    <property type="evidence" value="ECO:0007669"/>
    <property type="project" value="TreeGrafter"/>
</dbReference>
<sequence length="217" mass="24701">MSAGKPRLLCLHGAKSNNTITELQVMGLNLDNNFDLVFLHAPFVTECYPGLENFADPPFYTWGRSGSSGAEREADRARSLKHILDFVDKHGPFEGVYGFSLGSAVITEFSHVKTWRDELKLRRCPWKFAILACGGASRFVTVDEAVPIEIPSFHIFGAKDRHLEDSRKIAHHWADRITATHSSGHEIDMMMHRREIEMMDKLGDFLNMRLAETRQRE</sequence>
<dbReference type="Gene3D" id="3.40.50.1820">
    <property type="entry name" value="alpha/beta hydrolase"/>
    <property type="match status" value="1"/>
</dbReference>
<dbReference type="AlphaFoldDB" id="K0T6F7"/>
<dbReference type="eggNOG" id="KOG2551">
    <property type="taxonomic scope" value="Eukaryota"/>
</dbReference>
<dbReference type="PANTHER" id="PTHR48070:SF6">
    <property type="entry name" value="ESTERASE OVCA2"/>
    <property type="match status" value="1"/>
</dbReference>
<dbReference type="SUPFAM" id="SSF53474">
    <property type="entry name" value="alpha/beta-Hydrolases"/>
    <property type="match status" value="1"/>
</dbReference>
<name>K0T6F7_THAOC</name>
<evidence type="ECO:0000313" key="3">
    <source>
        <dbReference type="EMBL" id="EJK68911.1"/>
    </source>
</evidence>
<dbReference type="EMBL" id="AGNL01010708">
    <property type="protein sequence ID" value="EJK68911.1"/>
    <property type="molecule type" value="Genomic_DNA"/>
</dbReference>
<evidence type="ECO:0000259" key="2">
    <source>
        <dbReference type="Pfam" id="PF03959"/>
    </source>
</evidence>